<comment type="subunit">
    <text evidence="10">Heterotetramer composed of ParC and ParE.</text>
</comment>
<dbReference type="InterPro" id="IPR036890">
    <property type="entry name" value="HATPase_C_sf"/>
</dbReference>
<dbReference type="FunFam" id="3.30.565.10:FF:000002">
    <property type="entry name" value="DNA gyrase subunit B"/>
    <property type="match status" value="1"/>
</dbReference>
<dbReference type="Gene3D" id="3.30.230.10">
    <property type="match status" value="1"/>
</dbReference>
<dbReference type="InterPro" id="IPR002288">
    <property type="entry name" value="DNA_gyrase_B_C"/>
</dbReference>
<dbReference type="PANTHER" id="PTHR45866">
    <property type="entry name" value="DNA GYRASE/TOPOISOMERASE SUBUNIT B"/>
    <property type="match status" value="1"/>
</dbReference>
<dbReference type="InterPro" id="IPR001241">
    <property type="entry name" value="Topo_IIA"/>
</dbReference>
<reference evidence="13" key="1">
    <citation type="submission" date="2020-08" db="EMBL/GenBank/DDBJ databases">
        <title>Genome public.</title>
        <authorList>
            <person name="Liu C."/>
            <person name="Sun Q."/>
        </authorList>
    </citation>
    <scope>NUCLEOTIDE SEQUENCE</scope>
    <source>
        <strain evidence="13">NSJ-42</strain>
    </source>
</reference>
<evidence type="ECO:0000256" key="6">
    <source>
        <dbReference type="ARBA" id="ARBA00022842"/>
    </source>
</evidence>
<dbReference type="GO" id="GO:0005737">
    <property type="term" value="C:cytoplasm"/>
    <property type="evidence" value="ECO:0007669"/>
    <property type="project" value="UniProtKB-SubCell"/>
</dbReference>
<dbReference type="CDD" id="cd03366">
    <property type="entry name" value="TOPRIM_TopoIIA_GyrB"/>
    <property type="match status" value="1"/>
</dbReference>
<comment type="catalytic activity">
    <reaction evidence="1 11">
        <text>ATP-dependent breakage, passage and rejoining of double-stranded DNA.</text>
        <dbReference type="EC" id="5.6.2.2"/>
    </reaction>
</comment>
<dbReference type="Pfam" id="PF01751">
    <property type="entry name" value="Toprim"/>
    <property type="match status" value="1"/>
</dbReference>
<keyword evidence="7 11" id="KW-0799">Topoisomerase</keyword>
<dbReference type="NCBIfam" id="NF011501">
    <property type="entry name" value="PRK14939.1"/>
    <property type="match status" value="1"/>
</dbReference>
<dbReference type="InterPro" id="IPR006171">
    <property type="entry name" value="TOPRIM_dom"/>
</dbReference>
<comment type="cofactor">
    <cofactor evidence="11">
        <name>Mg(2+)</name>
        <dbReference type="ChEBI" id="CHEBI:18420"/>
    </cofactor>
    <cofactor evidence="11">
        <name>Mn(2+)</name>
        <dbReference type="ChEBI" id="CHEBI:29035"/>
    </cofactor>
    <cofactor evidence="11">
        <name>Ca(2+)</name>
        <dbReference type="ChEBI" id="CHEBI:29108"/>
    </cofactor>
    <text evidence="11">Binds two Mg(2+) per subunit. The magnesium ions form salt bridges with both the protein and the DNA. Can also accept other divalent metal cations, such as Mn(2+) or Ca(2+).</text>
</comment>
<keyword evidence="8" id="KW-0238">DNA-binding</keyword>
<dbReference type="AlphaFoldDB" id="A0A8I0A8Q8"/>
<dbReference type="Gene3D" id="3.40.50.670">
    <property type="match status" value="1"/>
</dbReference>
<dbReference type="GO" id="GO:0005524">
    <property type="term" value="F:ATP binding"/>
    <property type="evidence" value="ECO:0007669"/>
    <property type="project" value="UniProtKB-UniRule"/>
</dbReference>
<comment type="function">
    <text evidence="11">A type II topoisomerase that negatively supercoils closed circular double-stranded (ds) DNA in an ATP-dependent manner to modulate DNA topology and maintain chromosomes in an underwound state. Negative supercoiling favors strand separation, and DNA replication, transcription, recombination and repair, all of which involve strand separation. Also able to catalyze the interconversion of other topological isomers of dsDNA rings, including catenanes and knotted rings. Type II topoisomerases break and join 2 DNA strands simultaneously in an ATP-dependent manner.</text>
</comment>
<keyword evidence="3 11" id="KW-0479">Metal-binding</keyword>
<keyword evidence="11" id="KW-0963">Cytoplasm</keyword>
<dbReference type="GO" id="GO:0003677">
    <property type="term" value="F:DNA binding"/>
    <property type="evidence" value="ECO:0007669"/>
    <property type="project" value="UniProtKB-KW"/>
</dbReference>
<evidence type="ECO:0000256" key="5">
    <source>
        <dbReference type="ARBA" id="ARBA00022840"/>
    </source>
</evidence>
<dbReference type="SUPFAM" id="SSF54211">
    <property type="entry name" value="Ribosomal protein S5 domain 2-like"/>
    <property type="match status" value="1"/>
</dbReference>
<accession>A0A8I0A8Q8</accession>
<evidence type="ECO:0000256" key="8">
    <source>
        <dbReference type="ARBA" id="ARBA00023125"/>
    </source>
</evidence>
<evidence type="ECO:0000256" key="7">
    <source>
        <dbReference type="ARBA" id="ARBA00023029"/>
    </source>
</evidence>
<dbReference type="InterPro" id="IPR003594">
    <property type="entry name" value="HATPase_dom"/>
</dbReference>
<feature type="binding site" evidence="11">
    <location>
        <position position="501"/>
    </location>
    <ligand>
        <name>Mg(2+)</name>
        <dbReference type="ChEBI" id="CHEBI:18420"/>
        <label>2</label>
    </ligand>
</feature>
<feature type="site" description="Interaction with DNA" evidence="11">
    <location>
        <position position="451"/>
    </location>
</feature>
<evidence type="ECO:0000256" key="1">
    <source>
        <dbReference type="ARBA" id="ARBA00000185"/>
    </source>
</evidence>
<evidence type="ECO:0000256" key="11">
    <source>
        <dbReference type="HAMAP-Rule" id="MF_01898"/>
    </source>
</evidence>
<dbReference type="FunFam" id="3.30.230.10:FF:000005">
    <property type="entry name" value="DNA gyrase subunit B"/>
    <property type="match status" value="1"/>
</dbReference>
<proteinExistence type="inferred from homology"/>
<comment type="miscellaneous">
    <text evidence="11">Few gyrases are as efficient as E.coli at forming negative supercoils. Not all organisms have 2 type II topoisomerases; in organisms with a single type II topoisomerase this enzyme also has to decatenate newly replicated chromosomes.</text>
</comment>
<dbReference type="EMBL" id="JACOOQ010000024">
    <property type="protein sequence ID" value="MBC5641100.1"/>
    <property type="molecule type" value="Genomic_DNA"/>
</dbReference>
<dbReference type="SUPFAM" id="SSF55874">
    <property type="entry name" value="ATPase domain of HSP90 chaperone/DNA topoisomerase II/histidine kinase"/>
    <property type="match status" value="1"/>
</dbReference>
<dbReference type="GO" id="GO:0046872">
    <property type="term" value="F:metal ion binding"/>
    <property type="evidence" value="ECO:0007669"/>
    <property type="project" value="UniProtKB-KW"/>
</dbReference>
<gene>
    <name evidence="11 13" type="primary">gyrB</name>
    <name evidence="13" type="ORF">H8R92_11905</name>
</gene>
<dbReference type="InterPro" id="IPR013506">
    <property type="entry name" value="Topo_IIA_bsu_dom2"/>
</dbReference>
<keyword evidence="5 11" id="KW-0067">ATP-binding</keyword>
<dbReference type="InterPro" id="IPR011557">
    <property type="entry name" value="GyrB"/>
</dbReference>
<dbReference type="PROSITE" id="PS50880">
    <property type="entry name" value="TOPRIM"/>
    <property type="match status" value="1"/>
</dbReference>
<dbReference type="PROSITE" id="PS00177">
    <property type="entry name" value="TOPOISOMERASE_II"/>
    <property type="match status" value="1"/>
</dbReference>
<evidence type="ECO:0000256" key="9">
    <source>
        <dbReference type="ARBA" id="ARBA00023235"/>
    </source>
</evidence>
<dbReference type="Pfam" id="PF00204">
    <property type="entry name" value="DNA_gyraseB"/>
    <property type="match status" value="1"/>
</dbReference>
<keyword evidence="9 11" id="KW-0413">Isomerase</keyword>
<dbReference type="InterPro" id="IPR018522">
    <property type="entry name" value="TopoIIA_CS"/>
</dbReference>
<dbReference type="PANTHER" id="PTHR45866:SF1">
    <property type="entry name" value="DNA GYRASE SUBUNIT B, MITOCHONDRIAL"/>
    <property type="match status" value="1"/>
</dbReference>
<dbReference type="CDD" id="cd16928">
    <property type="entry name" value="HATPase_GyrB-like"/>
    <property type="match status" value="1"/>
</dbReference>
<dbReference type="InterPro" id="IPR000565">
    <property type="entry name" value="Topo_IIA_B"/>
</dbReference>
<organism evidence="13 14">
    <name type="scientific">Clostridium lentum</name>
    <dbReference type="NCBI Taxonomy" id="2763037"/>
    <lineage>
        <taxon>Bacteria</taxon>
        <taxon>Bacillati</taxon>
        <taxon>Bacillota</taxon>
        <taxon>Clostridia</taxon>
        <taxon>Eubacteriales</taxon>
        <taxon>Clostridiaceae</taxon>
        <taxon>Clostridium</taxon>
    </lineage>
</organism>
<evidence type="ECO:0000259" key="12">
    <source>
        <dbReference type="PROSITE" id="PS50880"/>
    </source>
</evidence>
<dbReference type="InterPro" id="IPR020568">
    <property type="entry name" value="Ribosomal_Su5_D2-typ_SF"/>
</dbReference>
<dbReference type="SUPFAM" id="SSF56719">
    <property type="entry name" value="Type II DNA topoisomerase"/>
    <property type="match status" value="1"/>
</dbReference>
<dbReference type="CDD" id="cd00822">
    <property type="entry name" value="TopoII_Trans_DNA_gyrase"/>
    <property type="match status" value="1"/>
</dbReference>
<dbReference type="GO" id="GO:0006265">
    <property type="term" value="P:DNA topological change"/>
    <property type="evidence" value="ECO:0007669"/>
    <property type="project" value="UniProtKB-UniRule"/>
</dbReference>
<evidence type="ECO:0000256" key="3">
    <source>
        <dbReference type="ARBA" id="ARBA00022723"/>
    </source>
</evidence>
<dbReference type="NCBIfam" id="NF004189">
    <property type="entry name" value="PRK05644.1"/>
    <property type="match status" value="1"/>
</dbReference>
<dbReference type="GO" id="GO:0005694">
    <property type="term" value="C:chromosome"/>
    <property type="evidence" value="ECO:0007669"/>
    <property type="project" value="InterPro"/>
</dbReference>
<feature type="binding site" evidence="11">
    <location>
        <position position="499"/>
    </location>
    <ligand>
        <name>Mg(2+)</name>
        <dbReference type="ChEBI" id="CHEBI:18420"/>
        <label>1</label>
        <note>catalytic</note>
    </ligand>
</feature>
<comment type="subcellular location">
    <subcellularLocation>
        <location evidence="11">Cytoplasm</location>
    </subcellularLocation>
</comment>
<evidence type="ECO:0000256" key="2">
    <source>
        <dbReference type="ARBA" id="ARBA00010708"/>
    </source>
</evidence>
<comment type="subunit">
    <text evidence="11">Heterotetramer, composed of two GyrA and two GyrB chains. In the heterotetramer, GyrA contains the active site tyrosine that forms a transient covalent intermediate with DNA, while GyrB binds cofactors and catalyzes ATP hydrolysis.</text>
</comment>
<dbReference type="SMART" id="SM00433">
    <property type="entry name" value="TOP2c"/>
    <property type="match status" value="1"/>
</dbReference>
<dbReference type="InterPro" id="IPR013759">
    <property type="entry name" value="Topo_IIA_B_C"/>
</dbReference>
<evidence type="ECO:0000256" key="10">
    <source>
        <dbReference type="ARBA" id="ARBA00063644"/>
    </source>
</evidence>
<evidence type="ECO:0000256" key="4">
    <source>
        <dbReference type="ARBA" id="ARBA00022741"/>
    </source>
</evidence>
<dbReference type="GO" id="GO:0006261">
    <property type="term" value="P:DNA-templated DNA replication"/>
    <property type="evidence" value="ECO:0007669"/>
    <property type="project" value="UniProtKB-UniRule"/>
</dbReference>
<keyword evidence="6 11" id="KW-0460">Magnesium</keyword>
<evidence type="ECO:0000313" key="13">
    <source>
        <dbReference type="EMBL" id="MBC5641100.1"/>
    </source>
</evidence>
<comment type="caution">
    <text evidence="13">The sequence shown here is derived from an EMBL/GenBank/DDBJ whole genome shotgun (WGS) entry which is preliminary data.</text>
</comment>
<comment type="similarity">
    <text evidence="2 11">Belongs to the type II topoisomerase GyrB family.</text>
</comment>
<dbReference type="RefSeq" id="WP_022211006.1">
    <property type="nucleotide sequence ID" value="NZ_JACOOQ010000024.1"/>
</dbReference>
<keyword evidence="4 11" id="KW-0547">Nucleotide-binding</keyword>
<evidence type="ECO:0000313" key="14">
    <source>
        <dbReference type="Proteomes" id="UP000662088"/>
    </source>
</evidence>
<dbReference type="Proteomes" id="UP000662088">
    <property type="component" value="Unassembled WGS sequence"/>
</dbReference>
<dbReference type="Pfam" id="PF02518">
    <property type="entry name" value="HATPase_c"/>
    <property type="match status" value="1"/>
</dbReference>
<dbReference type="FunFam" id="3.40.50.670:FF:000002">
    <property type="entry name" value="DNA gyrase subunit B"/>
    <property type="match status" value="1"/>
</dbReference>
<dbReference type="InterPro" id="IPR013760">
    <property type="entry name" value="Topo_IIA-like_dom_sf"/>
</dbReference>
<keyword evidence="14" id="KW-1185">Reference proteome</keyword>
<feature type="binding site" evidence="11">
    <location>
        <position position="499"/>
    </location>
    <ligand>
        <name>Mg(2+)</name>
        <dbReference type="ChEBI" id="CHEBI:18420"/>
        <label>2</label>
    </ligand>
</feature>
<dbReference type="HAMAP" id="MF_01898">
    <property type="entry name" value="GyrB"/>
    <property type="match status" value="1"/>
</dbReference>
<dbReference type="PRINTS" id="PR00418">
    <property type="entry name" value="TPI2FAMILY"/>
</dbReference>
<dbReference type="InterPro" id="IPR014721">
    <property type="entry name" value="Ribsml_uS5_D2-typ_fold_subgr"/>
</dbReference>
<dbReference type="Pfam" id="PF00986">
    <property type="entry name" value="DNA_gyraseB_C"/>
    <property type="match status" value="1"/>
</dbReference>
<dbReference type="Gene3D" id="3.30.565.10">
    <property type="entry name" value="Histidine kinase-like ATPase, C-terminal domain"/>
    <property type="match status" value="1"/>
</dbReference>
<dbReference type="InterPro" id="IPR034160">
    <property type="entry name" value="TOPRIM_GyrB"/>
</dbReference>
<dbReference type="SMART" id="SM00387">
    <property type="entry name" value="HATPase_c"/>
    <property type="match status" value="1"/>
</dbReference>
<sequence length="637" mass="70671">MTENKQSYDESQIQVLEGLEAVRKRPGMYIGTTSSRGLHHLVYEIVDNSIDEALAGFCSHIEVTINEDNSITVVDNGRGMPVGIHPKIGRSTIEVIMTVLHAGGKFGGGGYKVSGGLHGVGASVVNALSEACEVTVTREGKVWQQKYSRGNILGDVTQIGESDGHGTKTWFKPDHEIFETTEFEFEILQSRLRELAFLNKGIRITLSDKREGQEKGETYYYEGGIKEFVNYLNRNKDVLHPEPIYVEGEKDGIIAEVSLQYNDGYTENLYSFANNIDTIEGGTHLVGFKTAITRVINDYAKKFGHIKESDKNLSGDDVREGLTAVVSVKISEPQFEGQTKTKLGNSEVRGVVDSIVADGVGTFLEENPAVGKIIIDKALMAARARDAARKARELTRKSVLERSTLPGKLADCSSKDPMECEIYIVEGDSAGGSAKQGRNRKFQAILPLRGKILNVEKQRLDRILNADSIRSMVTAFGAGIGKDFDVSKLRYNRVIIMTDADVDGAHIRTLLLTFFYRYMRPLIDEGHVFIAQPPLYKVSKGKKEIYAYTDEELESALNEMGGKDSSVDIQRYKGLGEMNANQLWDTTMNPEERILLKATVEDAIAADEIFTILMGDKVEPRREFIQKNAKKVSNLDI</sequence>
<feature type="site" description="Interaction with DNA" evidence="11">
    <location>
        <position position="454"/>
    </location>
</feature>
<dbReference type="EC" id="5.6.2.2" evidence="11"/>
<dbReference type="PRINTS" id="PR01159">
    <property type="entry name" value="DNAGYRASEB"/>
</dbReference>
<feature type="domain" description="Toprim" evidence="12">
    <location>
        <begin position="420"/>
        <end position="534"/>
    </location>
</feature>
<dbReference type="NCBIfam" id="TIGR01059">
    <property type="entry name" value="gyrB"/>
    <property type="match status" value="1"/>
</dbReference>
<protein>
    <recommendedName>
        <fullName evidence="11">DNA gyrase subunit B</fullName>
        <ecNumber evidence="11">5.6.2.2</ecNumber>
    </recommendedName>
</protein>
<name>A0A8I0A8Q8_9CLOT</name>
<dbReference type="GO" id="GO:0034335">
    <property type="term" value="F:DNA negative supercoiling activity"/>
    <property type="evidence" value="ECO:0007669"/>
    <property type="project" value="UniProtKB-ARBA"/>
</dbReference>
<feature type="binding site" evidence="11">
    <location>
        <position position="426"/>
    </location>
    <ligand>
        <name>Mg(2+)</name>
        <dbReference type="ChEBI" id="CHEBI:18420"/>
        <label>1</label>
        <note>catalytic</note>
    </ligand>
</feature>